<evidence type="ECO:0000313" key="2">
    <source>
        <dbReference type="Proteomes" id="UP000197666"/>
    </source>
</evidence>
<organism evidence="1 2">
    <name type="scientific">Aspergillus niger</name>
    <dbReference type="NCBI Taxonomy" id="5061"/>
    <lineage>
        <taxon>Eukaryota</taxon>
        <taxon>Fungi</taxon>
        <taxon>Dikarya</taxon>
        <taxon>Ascomycota</taxon>
        <taxon>Pezizomycotina</taxon>
        <taxon>Eurotiomycetes</taxon>
        <taxon>Eurotiomycetidae</taxon>
        <taxon>Eurotiales</taxon>
        <taxon>Aspergillaceae</taxon>
        <taxon>Aspergillus</taxon>
        <taxon>Aspergillus subgen. Circumdati</taxon>
    </lineage>
</organism>
<dbReference type="VEuPathDB" id="FungiDB:ATCC64974_93550"/>
<protein>
    <submittedName>
        <fullName evidence="1">Major Facilitator Superfamily protein</fullName>
    </submittedName>
</protein>
<dbReference type="Proteomes" id="UP000197666">
    <property type="component" value="Unassembled WGS sequence"/>
</dbReference>
<dbReference type="AlphaFoldDB" id="A0A505I5T2"/>
<dbReference type="EMBL" id="NKJJ02000002">
    <property type="protein sequence ID" value="TPR04892.1"/>
    <property type="molecule type" value="Genomic_DNA"/>
</dbReference>
<name>A0A505I5T2_ASPNG</name>
<gene>
    <name evidence="1" type="ORF">CAN33_0032005</name>
</gene>
<proteinExistence type="predicted"/>
<comment type="caution">
    <text evidence="1">The sequence shown here is derived from an EMBL/GenBank/DDBJ whole genome shotgun (WGS) entry which is preliminary data.</text>
</comment>
<evidence type="ECO:0000313" key="1">
    <source>
        <dbReference type="EMBL" id="TPR04892.1"/>
    </source>
</evidence>
<reference evidence="2" key="1">
    <citation type="submission" date="2018-10" db="EMBL/GenBank/DDBJ databases">
        <title>FDA dAtabase for Regulatory Grade micrObial Sequences (FDA-ARGOS): Supporting development and validation of Infectious Disease Dx tests.</title>
        <authorList>
            <person name="Kerrigan L."/>
            <person name="Tallon L."/>
            <person name="Sadzewicz L."/>
            <person name="Sengamalay N."/>
            <person name="Ott S."/>
            <person name="Godinez A."/>
            <person name="Nagaraj S."/>
            <person name="Vavikolanu K."/>
            <person name="Nadendla S."/>
            <person name="George J."/>
            <person name="Sichtig H."/>
        </authorList>
    </citation>
    <scope>NUCLEOTIDE SEQUENCE [LARGE SCALE GENOMIC DNA]</scope>
    <source>
        <strain evidence="2">FDAARGOS_311</strain>
    </source>
</reference>
<sequence length="322" mass="35815">MAVRDTVLLLVSVGRFGCFGYGAASLREYDLFFRTSIEGACSGSLRGSWLLQSQTSAAILSRVRYISADIVSLFESSMPALFEGLVALSQPLSPSWARFILADIGDVSLREFDGLLNLVPALFESLVSNPLPCLLESPAYFLCRLSSRVPVGYSLYRPTESTASFCLRLSASVKVRHVSARDRRPIPLAVTEARMRLFAGLTSKYLVSEGRQAKLKLALTTSIEYHASLTRTKPGLEIAMRKVQEDRLKWEHDMIAKLGDFPIEEVDQQLQDTRSKGSCWYMKSTYNDIPIHAVGHLRRDGPAAKVLPYKIDEAGLAFKRLI</sequence>
<accession>A0A505I5T2</accession>